<dbReference type="PANTHER" id="PTHR11432:SF3">
    <property type="entry name" value="NADH-UBIQUINONE OXIDOREDUCTASE CHAIN 1"/>
    <property type="match status" value="1"/>
</dbReference>
<dbReference type="WBParaSite" id="BTMF_0001403301-mRNA-1">
    <property type="protein sequence ID" value="BTMF_0001403301-mRNA-1"/>
    <property type="gene ID" value="BTMF_0001403301"/>
</dbReference>
<dbReference type="STRING" id="42155.A0A0R3R1Z3"/>
<reference evidence="12 13" key="2">
    <citation type="submission" date="2018-11" db="EMBL/GenBank/DDBJ databases">
        <authorList>
            <consortium name="Pathogen Informatics"/>
        </authorList>
    </citation>
    <scope>NUCLEOTIDE SEQUENCE [LARGE SCALE GENOMIC DNA]</scope>
</reference>
<keyword evidence="4" id="KW-0813">Transport</keyword>
<keyword evidence="13" id="KW-1185">Reference proteome</keyword>
<evidence type="ECO:0000256" key="11">
    <source>
        <dbReference type="SAM" id="Phobius"/>
    </source>
</evidence>
<feature type="transmembrane region" description="Helical" evidence="11">
    <location>
        <begin position="148"/>
        <end position="169"/>
    </location>
</feature>
<dbReference type="Proteomes" id="UP000280834">
    <property type="component" value="Unassembled WGS sequence"/>
</dbReference>
<name>A0A0R3R1Z3_9BILA</name>
<feature type="transmembrane region" description="Helical" evidence="11">
    <location>
        <begin position="317"/>
        <end position="340"/>
    </location>
</feature>
<evidence type="ECO:0000256" key="4">
    <source>
        <dbReference type="ARBA" id="ARBA00022448"/>
    </source>
</evidence>
<keyword evidence="6 11" id="KW-1133">Transmembrane helix</keyword>
<comment type="similarity">
    <text evidence="2 10">Belongs to the complex I subunit 1 family.</text>
</comment>
<feature type="transmembrane region" description="Helical" evidence="11">
    <location>
        <begin position="107"/>
        <end position="127"/>
    </location>
</feature>
<dbReference type="GO" id="GO:0005743">
    <property type="term" value="C:mitochondrial inner membrane"/>
    <property type="evidence" value="ECO:0007669"/>
    <property type="project" value="UniProtKB-SubCell"/>
</dbReference>
<reference evidence="14" key="1">
    <citation type="submission" date="2017-02" db="UniProtKB">
        <authorList>
            <consortium name="WormBaseParasite"/>
        </authorList>
    </citation>
    <scope>IDENTIFICATION</scope>
</reference>
<gene>
    <name evidence="12" type="ORF">BTMF_LOCUS12029</name>
</gene>
<keyword evidence="7" id="KW-0830">Ubiquinone</keyword>
<feature type="transmembrane region" description="Helical" evidence="11">
    <location>
        <begin position="35"/>
        <end position="52"/>
    </location>
</feature>
<feature type="transmembrane region" description="Helical" evidence="11">
    <location>
        <begin position="346"/>
        <end position="366"/>
    </location>
</feature>
<dbReference type="PROSITE" id="PS00667">
    <property type="entry name" value="COMPLEX1_ND1_1"/>
    <property type="match status" value="1"/>
</dbReference>
<evidence type="ECO:0000256" key="10">
    <source>
        <dbReference type="RuleBase" id="RU000471"/>
    </source>
</evidence>
<dbReference type="GO" id="GO:0003954">
    <property type="term" value="F:NADH dehydrogenase activity"/>
    <property type="evidence" value="ECO:0007669"/>
    <property type="project" value="TreeGrafter"/>
</dbReference>
<dbReference type="EMBL" id="UZAG01018819">
    <property type="protein sequence ID" value="VDO41174.1"/>
    <property type="molecule type" value="Genomic_DNA"/>
</dbReference>
<proteinExistence type="inferred from homology"/>
<sequence length="374" mass="44053">MCIWFLNWISIQKKEFNKQSGTNHPSMVYRGNRELQILCISLCLFFIILLLGGTQCRIGPNKVGYSGVFQALFDGLKLLKKEQLFFIFFLVIFFIDAYLWFYFDDFFFGLLCLIFLFLCLLTILVGGKYSFIGGLRACAQSYSYEIAFSVYLLIFLLFNKRLCLSFILIDLHRAPFDLSECERELVRGFNVEYSSVDFASLFLGEYGNLFAYPRFRFDVLIYIFLSDFIICYLIFDIILFILYGIIEVWLFGIFGHQSVQSRFFFKFTVFFLTMFWFCGLVFPLFSPWASVVRTFTLAIDRLVIFFSHWLRLLMSGVALTLRISIIFLIGFFFLFFSLLFVVPIELFFAFLQISFGLYFYGNSFMFKLKRSIAV</sequence>
<evidence type="ECO:0000256" key="5">
    <source>
        <dbReference type="ARBA" id="ARBA00022692"/>
    </source>
</evidence>
<evidence type="ECO:0000256" key="7">
    <source>
        <dbReference type="ARBA" id="ARBA00023075"/>
    </source>
</evidence>
<feature type="transmembrane region" description="Helical" evidence="11">
    <location>
        <begin position="263"/>
        <end position="285"/>
    </location>
</feature>
<dbReference type="PANTHER" id="PTHR11432">
    <property type="entry name" value="NADH DEHYDROGENASE SUBUNIT 1"/>
    <property type="match status" value="1"/>
</dbReference>
<dbReference type="GO" id="GO:0009060">
    <property type="term" value="P:aerobic respiration"/>
    <property type="evidence" value="ECO:0007669"/>
    <property type="project" value="TreeGrafter"/>
</dbReference>
<dbReference type="InterPro" id="IPR001694">
    <property type="entry name" value="NADH_UbQ_OxRdtase_su1/FPO"/>
</dbReference>
<organism evidence="14">
    <name type="scientific">Brugia timori</name>
    <dbReference type="NCBI Taxonomy" id="42155"/>
    <lineage>
        <taxon>Eukaryota</taxon>
        <taxon>Metazoa</taxon>
        <taxon>Ecdysozoa</taxon>
        <taxon>Nematoda</taxon>
        <taxon>Chromadorea</taxon>
        <taxon>Rhabditida</taxon>
        <taxon>Spirurina</taxon>
        <taxon>Spiruromorpha</taxon>
        <taxon>Filarioidea</taxon>
        <taxon>Onchocercidae</taxon>
        <taxon>Brugia</taxon>
    </lineage>
</organism>
<evidence type="ECO:0000313" key="14">
    <source>
        <dbReference type="WBParaSite" id="BTMF_0001403301-mRNA-1"/>
    </source>
</evidence>
<evidence type="ECO:0000256" key="3">
    <source>
        <dbReference type="ARBA" id="ARBA00021009"/>
    </source>
</evidence>
<evidence type="ECO:0000256" key="8">
    <source>
        <dbReference type="ARBA" id="ARBA00023136"/>
    </source>
</evidence>
<feature type="transmembrane region" description="Helical" evidence="11">
    <location>
        <begin position="219"/>
        <end position="251"/>
    </location>
</feature>
<dbReference type="Pfam" id="PF00146">
    <property type="entry name" value="NADHdh"/>
    <property type="match status" value="1"/>
</dbReference>
<keyword evidence="10" id="KW-0520">NAD</keyword>
<evidence type="ECO:0000313" key="12">
    <source>
        <dbReference type="EMBL" id="VDO41174.1"/>
    </source>
</evidence>
<keyword evidence="5 10" id="KW-0812">Transmembrane</keyword>
<evidence type="ECO:0000256" key="2">
    <source>
        <dbReference type="ARBA" id="ARBA00010535"/>
    </source>
</evidence>
<keyword evidence="8 11" id="KW-0472">Membrane</keyword>
<protein>
    <recommendedName>
        <fullName evidence="3">NADH-ubiquinone oxidoreductase chain 1</fullName>
    </recommendedName>
    <alternativeName>
        <fullName evidence="9">NADH dehydrogenase subunit 1</fullName>
    </alternativeName>
</protein>
<dbReference type="AlphaFoldDB" id="A0A0R3R1Z3"/>
<dbReference type="PROSITE" id="PS00668">
    <property type="entry name" value="COMPLEX1_ND1_2"/>
    <property type="match status" value="1"/>
</dbReference>
<comment type="subcellular location">
    <subcellularLocation>
        <location evidence="1">Membrane</location>
        <topology evidence="1">Multi-pass membrane protein</topology>
    </subcellularLocation>
    <subcellularLocation>
        <location evidence="10">Mitochondrion inner membrane</location>
        <topology evidence="10">Multi-pass membrane protein</topology>
    </subcellularLocation>
</comment>
<accession>A0A0R3R1Z3</accession>
<dbReference type="InterPro" id="IPR018086">
    <property type="entry name" value="NADH_UbQ_OxRdtase_su1_CS"/>
</dbReference>
<feature type="transmembrane region" description="Helical" evidence="11">
    <location>
        <begin position="84"/>
        <end position="101"/>
    </location>
</feature>
<evidence type="ECO:0000256" key="6">
    <source>
        <dbReference type="ARBA" id="ARBA00022989"/>
    </source>
</evidence>
<evidence type="ECO:0000313" key="13">
    <source>
        <dbReference type="Proteomes" id="UP000280834"/>
    </source>
</evidence>
<evidence type="ECO:0000256" key="1">
    <source>
        <dbReference type="ARBA" id="ARBA00004141"/>
    </source>
</evidence>
<evidence type="ECO:0000256" key="9">
    <source>
        <dbReference type="ARBA" id="ARBA00031024"/>
    </source>
</evidence>